<feature type="domain" description="HTH deoR-type" evidence="4">
    <location>
        <begin position="12"/>
        <end position="67"/>
    </location>
</feature>
<reference evidence="6" key="1">
    <citation type="submission" date="2016-10" db="EMBL/GenBank/DDBJ databases">
        <authorList>
            <person name="Varghese N."/>
            <person name="Submissions S."/>
        </authorList>
    </citation>
    <scope>NUCLEOTIDE SEQUENCE [LARGE SCALE GENOMIC DNA]</scope>
    <source>
        <strain evidence="6">DSM 45245</strain>
    </source>
</reference>
<evidence type="ECO:0000313" key="5">
    <source>
        <dbReference type="EMBL" id="SDY09365.1"/>
    </source>
</evidence>
<evidence type="ECO:0000313" key="6">
    <source>
        <dbReference type="Proteomes" id="UP000242415"/>
    </source>
</evidence>
<evidence type="ECO:0000256" key="3">
    <source>
        <dbReference type="ARBA" id="ARBA00023163"/>
    </source>
</evidence>
<dbReference type="PANTHER" id="PTHR30363:SF44">
    <property type="entry name" value="AGA OPERON TRANSCRIPTIONAL REPRESSOR-RELATED"/>
    <property type="match status" value="1"/>
</dbReference>
<dbReference type="Pfam" id="PF00455">
    <property type="entry name" value="DeoRC"/>
    <property type="match status" value="1"/>
</dbReference>
<dbReference type="InterPro" id="IPR014036">
    <property type="entry name" value="DeoR-like_C"/>
</dbReference>
<dbReference type="InterPro" id="IPR050313">
    <property type="entry name" value="Carb_Metab_HTH_regulators"/>
</dbReference>
<dbReference type="GO" id="GO:0003700">
    <property type="term" value="F:DNA-binding transcription factor activity"/>
    <property type="evidence" value="ECO:0007669"/>
    <property type="project" value="InterPro"/>
</dbReference>
<dbReference type="PRINTS" id="PR00037">
    <property type="entry name" value="HTHLACR"/>
</dbReference>
<evidence type="ECO:0000256" key="2">
    <source>
        <dbReference type="ARBA" id="ARBA00023125"/>
    </source>
</evidence>
<evidence type="ECO:0000256" key="1">
    <source>
        <dbReference type="ARBA" id="ARBA00023015"/>
    </source>
</evidence>
<dbReference type="STRING" id="405436.SAMN05444365_101643"/>
<gene>
    <name evidence="5" type="ORF">SAMN05444365_101643</name>
</gene>
<dbReference type="SUPFAM" id="SSF46785">
    <property type="entry name" value="Winged helix' DNA-binding domain"/>
    <property type="match status" value="1"/>
</dbReference>
<dbReference type="EMBL" id="FNPH01000001">
    <property type="protein sequence ID" value="SDY09365.1"/>
    <property type="molecule type" value="Genomic_DNA"/>
</dbReference>
<keyword evidence="3" id="KW-0804">Transcription</keyword>
<dbReference type="Gene3D" id="3.40.50.1360">
    <property type="match status" value="1"/>
</dbReference>
<keyword evidence="2" id="KW-0238">DNA-binding</keyword>
<dbReference type="Gene3D" id="1.10.10.10">
    <property type="entry name" value="Winged helix-like DNA-binding domain superfamily/Winged helix DNA-binding domain"/>
    <property type="match status" value="1"/>
</dbReference>
<dbReference type="Proteomes" id="UP000242415">
    <property type="component" value="Unassembled WGS sequence"/>
</dbReference>
<organism evidence="5 6">
    <name type="scientific">Micromonospora pattaloongensis</name>
    <dbReference type="NCBI Taxonomy" id="405436"/>
    <lineage>
        <taxon>Bacteria</taxon>
        <taxon>Bacillati</taxon>
        <taxon>Actinomycetota</taxon>
        <taxon>Actinomycetes</taxon>
        <taxon>Micromonosporales</taxon>
        <taxon>Micromonosporaceae</taxon>
        <taxon>Micromonospora</taxon>
    </lineage>
</organism>
<keyword evidence="1" id="KW-0805">Transcription regulation</keyword>
<dbReference type="InterPro" id="IPR037171">
    <property type="entry name" value="NagB/RpiA_transferase-like"/>
</dbReference>
<dbReference type="SMART" id="SM01134">
    <property type="entry name" value="DeoRC"/>
    <property type="match status" value="1"/>
</dbReference>
<dbReference type="Pfam" id="PF08220">
    <property type="entry name" value="HTH_DeoR"/>
    <property type="match status" value="1"/>
</dbReference>
<name>A0A1H3H2C2_9ACTN</name>
<dbReference type="InterPro" id="IPR036388">
    <property type="entry name" value="WH-like_DNA-bd_sf"/>
</dbReference>
<accession>A0A1H3H2C2</accession>
<keyword evidence="6" id="KW-1185">Reference proteome</keyword>
<proteinExistence type="predicted"/>
<dbReference type="PANTHER" id="PTHR30363">
    <property type="entry name" value="HTH-TYPE TRANSCRIPTIONAL REGULATOR SRLR-RELATED"/>
    <property type="match status" value="1"/>
</dbReference>
<dbReference type="SUPFAM" id="SSF100950">
    <property type="entry name" value="NagB/RpiA/CoA transferase-like"/>
    <property type="match status" value="1"/>
</dbReference>
<dbReference type="InterPro" id="IPR036390">
    <property type="entry name" value="WH_DNA-bd_sf"/>
</dbReference>
<dbReference type="SMART" id="SM00420">
    <property type="entry name" value="HTH_DEOR"/>
    <property type="match status" value="1"/>
</dbReference>
<protein>
    <submittedName>
        <fullName evidence="5">Transcriptional regulator, DeoR family</fullName>
    </submittedName>
</protein>
<dbReference type="GO" id="GO:0003677">
    <property type="term" value="F:DNA binding"/>
    <property type="evidence" value="ECO:0007669"/>
    <property type="project" value="UniProtKB-KW"/>
</dbReference>
<evidence type="ECO:0000259" key="4">
    <source>
        <dbReference type="PROSITE" id="PS51000"/>
    </source>
</evidence>
<dbReference type="PROSITE" id="PS00894">
    <property type="entry name" value="HTH_DEOR_1"/>
    <property type="match status" value="1"/>
</dbReference>
<sequence length="270" mass="28493">MHRLRMEAAVDRYARWNALLELLTESGRVSVEDAAARLDVSQATIRRDFDQLAQQQMITRTRGGAVANGVSYDLPLRYKTAKHSAEKQRIGTAAAALVSPGMVVGLNGGTTTTEVARALAVRPDLNTSAEGAQLTVVTNALNIANELLVRSRMKIVVAGGVVRPQSFELVGPLGGALLREVTLDVALLGVDAIDAHLGAAAHHEGEASMNALMVARAKRVVIIADSSKLGGHAFARICPIDRVEMLVTDSGADPAVVESFRSAGLTVITA</sequence>
<dbReference type="InterPro" id="IPR001034">
    <property type="entry name" value="DeoR_HTH"/>
</dbReference>
<dbReference type="AlphaFoldDB" id="A0A1H3H2C2"/>
<dbReference type="PROSITE" id="PS51000">
    <property type="entry name" value="HTH_DEOR_2"/>
    <property type="match status" value="1"/>
</dbReference>
<dbReference type="InterPro" id="IPR018356">
    <property type="entry name" value="Tscrpt_reg_HTH_DeoR_CS"/>
</dbReference>